<proteinExistence type="inferred from homology"/>
<evidence type="ECO:0000256" key="4">
    <source>
        <dbReference type="ARBA" id="ARBA00022753"/>
    </source>
</evidence>
<name>A0ABD0UBT0_DENTH</name>
<comment type="similarity">
    <text evidence="2">Belongs to the VPS35L family.</text>
</comment>
<comment type="subcellular location">
    <subcellularLocation>
        <location evidence="1">Endosome</location>
    </subcellularLocation>
</comment>
<evidence type="ECO:0000313" key="7">
    <source>
        <dbReference type="EMBL" id="KAL0910249.1"/>
    </source>
</evidence>
<keyword evidence="8" id="KW-1185">Reference proteome</keyword>
<comment type="caution">
    <text evidence="7">The sequence shown here is derived from an EMBL/GenBank/DDBJ whole genome shotgun (WGS) entry which is preliminary data.</text>
</comment>
<evidence type="ECO:0000256" key="6">
    <source>
        <dbReference type="SAM" id="MobiDB-lite"/>
    </source>
</evidence>
<keyword evidence="3" id="KW-0813">Transport</keyword>
<evidence type="ECO:0000256" key="3">
    <source>
        <dbReference type="ARBA" id="ARBA00022448"/>
    </source>
</evidence>
<dbReference type="EMBL" id="JANQDX010000016">
    <property type="protein sequence ID" value="KAL0910249.1"/>
    <property type="molecule type" value="Genomic_DNA"/>
</dbReference>
<feature type="region of interest" description="Disordered" evidence="6">
    <location>
        <begin position="1"/>
        <end position="46"/>
    </location>
</feature>
<dbReference type="Proteomes" id="UP001552299">
    <property type="component" value="Unassembled WGS sequence"/>
</dbReference>
<dbReference type="GO" id="GO:0005768">
    <property type="term" value="C:endosome"/>
    <property type="evidence" value="ECO:0007669"/>
    <property type="project" value="UniProtKB-SubCell"/>
</dbReference>
<evidence type="ECO:0000256" key="5">
    <source>
        <dbReference type="ARBA" id="ARBA00022927"/>
    </source>
</evidence>
<evidence type="ECO:0000256" key="2">
    <source>
        <dbReference type="ARBA" id="ARBA00010704"/>
    </source>
</evidence>
<organism evidence="7 8">
    <name type="scientific">Dendrobium thyrsiflorum</name>
    <name type="common">Pinecone-like raceme dendrobium</name>
    <name type="synonym">Orchid</name>
    <dbReference type="NCBI Taxonomy" id="117978"/>
    <lineage>
        <taxon>Eukaryota</taxon>
        <taxon>Viridiplantae</taxon>
        <taxon>Streptophyta</taxon>
        <taxon>Embryophyta</taxon>
        <taxon>Tracheophyta</taxon>
        <taxon>Spermatophyta</taxon>
        <taxon>Magnoliopsida</taxon>
        <taxon>Liliopsida</taxon>
        <taxon>Asparagales</taxon>
        <taxon>Orchidaceae</taxon>
        <taxon>Epidendroideae</taxon>
        <taxon>Malaxideae</taxon>
        <taxon>Dendrobiinae</taxon>
        <taxon>Dendrobium</taxon>
    </lineage>
</organism>
<gene>
    <name evidence="7" type="ORF">M5K25_021211</name>
</gene>
<keyword evidence="5" id="KW-0653">Protein transport</keyword>
<keyword evidence="4" id="KW-0967">Endosome</keyword>
<sequence>MPQAPQLKSVPGGGGSQWQGGRRRWLATDSSRWRGPPTYNGASARPRRPLRFHCSMEFRRRDYLADDSTFSLPRTPVQDHPLTAIRAVAAVQDKGVPSSVSRDRSHSKVDATRDEKVDFEDPLRAHVADPSSSVQIFDNSSRRSLSKEVGQFSAKEWAVFTKALSQKFSYSNMITIPSAFDIVSRNNKEHNKSLADVHIEELEDPEMMIKEEKKVSRLLIDTSVLKFYPTLFLLVIDVMDMFGDLVWERIKKKAEYSDDGTLICSLPESFLSVDVSSQAKETCYNWFCKIGSIRELLPRIYLELAILHCRRFLEDHHMQCLQRLTRMMRGLADPLASAYCHLYMAHRAALVHCKDTGYLIMSISDVNFSLRRIISDKEARQNDSDRNIKLTISLMEPTIEWIMKCIFMEGRQKPNDILVEFGFGSGTLDSTWKVPWTSIIIHHLVKQLPSKIISAYLFEILEVFELIKDLSLDQHLNYRLLGLKLCESPPHLAYVESILNRVMQVIAQYNRLEEYLVVANAYLDIILQCSMGSLLSSILDGILKRAKDRRVDETELDALQSILMKLLKYFSSIENAFASEHFMALYELLSGISKNVINLEMLEKATRSRSISDPTTIQMLFKISKALHDNIDILNEDYQQKSQLICYFVRMVSFGDDRERHLTFLATCRAAFSYFDMDTVVLLSNNLASGAIKGTSKFSNFVKACVAFSEATIPSIPNQIRCMKLFIATAEVALSAGLFSHTKGLLNSAIDCLPCLDLPVHAIII</sequence>
<evidence type="ECO:0000256" key="1">
    <source>
        <dbReference type="ARBA" id="ARBA00004177"/>
    </source>
</evidence>
<dbReference type="GO" id="GO:0015031">
    <property type="term" value="P:protein transport"/>
    <property type="evidence" value="ECO:0007669"/>
    <property type="project" value="UniProtKB-KW"/>
</dbReference>
<dbReference type="PANTHER" id="PTHR13673:SF0">
    <property type="entry name" value="VPS35 ENDOSOMAL PROTEIN-SORTING FACTOR-LIKE"/>
    <property type="match status" value="1"/>
</dbReference>
<dbReference type="AlphaFoldDB" id="A0ABD0UBT0"/>
<protein>
    <submittedName>
        <fullName evidence="7">Uncharacterized protein</fullName>
    </submittedName>
</protein>
<evidence type="ECO:0000313" key="8">
    <source>
        <dbReference type="Proteomes" id="UP001552299"/>
    </source>
</evidence>
<reference evidence="7 8" key="1">
    <citation type="journal article" date="2024" name="Plant Biotechnol. J.">
        <title>Dendrobium thyrsiflorum genome and its molecular insights into genes involved in important horticultural traits.</title>
        <authorList>
            <person name="Chen B."/>
            <person name="Wang J.Y."/>
            <person name="Zheng P.J."/>
            <person name="Li K.L."/>
            <person name="Liang Y.M."/>
            <person name="Chen X.F."/>
            <person name="Zhang C."/>
            <person name="Zhao X."/>
            <person name="He X."/>
            <person name="Zhang G.Q."/>
            <person name="Liu Z.J."/>
            <person name="Xu Q."/>
        </authorList>
    </citation>
    <scope>NUCLEOTIDE SEQUENCE [LARGE SCALE GENOMIC DNA]</scope>
    <source>
        <strain evidence="7">GZMU011</strain>
    </source>
</reference>
<dbReference type="PANTHER" id="PTHR13673">
    <property type="entry name" value="ESOPHAGEAL CANCER ASSOCIATED PROTEIN"/>
    <property type="match status" value="1"/>
</dbReference>
<accession>A0ABD0UBT0</accession>
<dbReference type="InterPro" id="IPR029705">
    <property type="entry name" value="VPS35L"/>
</dbReference>